<reference evidence="2" key="1">
    <citation type="journal article" date="2014" name="Int. J. Syst. Evol. Microbiol.">
        <title>Complete genome sequence of Corynebacterium casei LMG S-19264T (=DSM 44701T), isolated from a smear-ripened cheese.</title>
        <authorList>
            <consortium name="US DOE Joint Genome Institute (JGI-PGF)"/>
            <person name="Walter F."/>
            <person name="Albersmeier A."/>
            <person name="Kalinowski J."/>
            <person name="Ruckert C."/>
        </authorList>
    </citation>
    <scope>NUCLEOTIDE SEQUENCE</scope>
    <source>
        <strain evidence="2">JCM 4633</strain>
    </source>
</reference>
<organism evidence="2 3">
    <name type="scientific">Streptomyces cinnamoneus</name>
    <name type="common">Streptoverticillium cinnamoneum</name>
    <dbReference type="NCBI Taxonomy" id="53446"/>
    <lineage>
        <taxon>Bacteria</taxon>
        <taxon>Bacillati</taxon>
        <taxon>Actinomycetota</taxon>
        <taxon>Actinomycetes</taxon>
        <taxon>Kitasatosporales</taxon>
        <taxon>Streptomycetaceae</taxon>
        <taxon>Streptomyces</taxon>
        <taxon>Streptomyces cinnamoneus group</taxon>
    </lineage>
</organism>
<gene>
    <name evidence="2" type="ORF">GCM10010507_57000</name>
</gene>
<keyword evidence="2" id="KW-0449">Lipoprotein</keyword>
<dbReference type="EMBL" id="BMVB01000030">
    <property type="protein sequence ID" value="GHC70663.1"/>
    <property type="molecule type" value="Genomic_DNA"/>
</dbReference>
<proteinExistence type="predicted"/>
<name>A0A918U381_STRCJ</name>
<comment type="caution">
    <text evidence="2">The sequence shown here is derived from an EMBL/GenBank/DDBJ whole genome shotgun (WGS) entry which is preliminary data.</text>
</comment>
<protein>
    <submittedName>
        <fullName evidence="2">Lipoprotein</fullName>
    </submittedName>
</protein>
<reference evidence="2" key="2">
    <citation type="submission" date="2020-09" db="EMBL/GenBank/DDBJ databases">
        <authorList>
            <person name="Sun Q."/>
            <person name="Ohkuma M."/>
        </authorList>
    </citation>
    <scope>NUCLEOTIDE SEQUENCE</scope>
    <source>
        <strain evidence="2">JCM 4633</strain>
    </source>
</reference>
<evidence type="ECO:0000256" key="1">
    <source>
        <dbReference type="SAM" id="MobiDB-lite"/>
    </source>
</evidence>
<feature type="region of interest" description="Disordered" evidence="1">
    <location>
        <begin position="97"/>
        <end position="137"/>
    </location>
</feature>
<sequence length="197" mass="19973">MRLADTTRAAAVAAGLLLLTGCGIRGTAVPVDAGSAPSRATCVARSGHQNTAAPGSSAYSVQLVCSSQLLPVTRTVAVPEEGDATAIARALLDELRRQPSPSEEEAGFSTDVPQRLSVAGPRSGDPEGTLRLNTAPDELPPLGLAQLVCTYAGTRAADGHSTVILGGPGEDKPRGYACTEEARTRPETVQGSGGAVS</sequence>
<dbReference type="PROSITE" id="PS51257">
    <property type="entry name" value="PROKAR_LIPOPROTEIN"/>
    <property type="match status" value="1"/>
</dbReference>
<accession>A0A918U381</accession>
<dbReference type="AlphaFoldDB" id="A0A918U381"/>
<dbReference type="RefSeq" id="WP_190112804.1">
    <property type="nucleotide sequence ID" value="NZ_BMVB01000030.1"/>
</dbReference>
<dbReference type="Proteomes" id="UP000646244">
    <property type="component" value="Unassembled WGS sequence"/>
</dbReference>
<evidence type="ECO:0000313" key="2">
    <source>
        <dbReference type="EMBL" id="GHC70663.1"/>
    </source>
</evidence>
<evidence type="ECO:0000313" key="3">
    <source>
        <dbReference type="Proteomes" id="UP000646244"/>
    </source>
</evidence>